<comment type="caution">
    <text evidence="7">The sequence shown here is derived from an EMBL/GenBank/DDBJ whole genome shotgun (WGS) entry which is preliminary data.</text>
</comment>
<evidence type="ECO:0000256" key="3">
    <source>
        <dbReference type="ARBA" id="ARBA00022833"/>
    </source>
</evidence>
<dbReference type="PANTHER" id="PTHR33248">
    <property type="entry name" value="ZINC ION-BINDING PROTEIN"/>
    <property type="match status" value="1"/>
</dbReference>
<reference evidence="7 8" key="1">
    <citation type="journal article" date="2022" name="G3 (Bethesda)">
        <title>Whole-genome sequence and methylome profiling of the almond [Prunus dulcis (Mill.) D.A. Webb] cultivar 'Nonpareil'.</title>
        <authorList>
            <person name="D'Amico-Willman K.M."/>
            <person name="Ouma W.Z."/>
            <person name="Meulia T."/>
            <person name="Sideli G.M."/>
            <person name="Gradziel T.M."/>
            <person name="Fresnedo-Ramirez J."/>
        </authorList>
    </citation>
    <scope>NUCLEOTIDE SEQUENCE [LARGE SCALE GENOMIC DNA]</scope>
    <source>
        <strain evidence="7">Clone GOH B32 T37-40</strain>
    </source>
</reference>
<keyword evidence="5" id="KW-0175">Coiled coil</keyword>
<dbReference type="EMBL" id="JAJFAZ020000005">
    <property type="protein sequence ID" value="KAI5330075.1"/>
    <property type="molecule type" value="Genomic_DNA"/>
</dbReference>
<dbReference type="PROSITE" id="PS51999">
    <property type="entry name" value="ZF_GRF"/>
    <property type="match status" value="1"/>
</dbReference>
<keyword evidence="2 4" id="KW-0863">Zinc-finger</keyword>
<sequence length="146" mass="16980">MSQSYESSNTWKLCDYGGAIKRWTSWTDSNPGRRFEACENNWKNRGKGHYWEWVDEEICPQGKEVLPGLLRRMRGMEQELNQIEEDNEGLKDKLRAIVQENKELTAIVGRLGRQRMKMNEKIMVQKCPDLARLAPMRSPTGAKACF</sequence>
<name>A0AAD4VRP6_PRUDU</name>
<evidence type="ECO:0000256" key="4">
    <source>
        <dbReference type="PROSITE-ProRule" id="PRU01343"/>
    </source>
</evidence>
<protein>
    <recommendedName>
        <fullName evidence="6">GRF-type domain-containing protein</fullName>
    </recommendedName>
</protein>
<feature type="coiled-coil region" evidence="5">
    <location>
        <begin position="66"/>
        <end position="107"/>
    </location>
</feature>
<evidence type="ECO:0000313" key="7">
    <source>
        <dbReference type="EMBL" id="KAI5330075.1"/>
    </source>
</evidence>
<keyword evidence="1" id="KW-0479">Metal-binding</keyword>
<keyword evidence="8" id="KW-1185">Reference proteome</keyword>
<evidence type="ECO:0000256" key="5">
    <source>
        <dbReference type="SAM" id="Coils"/>
    </source>
</evidence>
<evidence type="ECO:0000259" key="6">
    <source>
        <dbReference type="PROSITE" id="PS51999"/>
    </source>
</evidence>
<dbReference type="AlphaFoldDB" id="A0AAD4VRP6"/>
<gene>
    <name evidence="7" type="ORF">L3X38_029472</name>
</gene>
<evidence type="ECO:0000256" key="2">
    <source>
        <dbReference type="ARBA" id="ARBA00022771"/>
    </source>
</evidence>
<proteinExistence type="predicted"/>
<dbReference type="Proteomes" id="UP001054821">
    <property type="component" value="Chromosome 5"/>
</dbReference>
<evidence type="ECO:0000313" key="8">
    <source>
        <dbReference type="Proteomes" id="UP001054821"/>
    </source>
</evidence>
<organism evidence="7 8">
    <name type="scientific">Prunus dulcis</name>
    <name type="common">Almond</name>
    <name type="synonym">Amygdalus dulcis</name>
    <dbReference type="NCBI Taxonomy" id="3755"/>
    <lineage>
        <taxon>Eukaryota</taxon>
        <taxon>Viridiplantae</taxon>
        <taxon>Streptophyta</taxon>
        <taxon>Embryophyta</taxon>
        <taxon>Tracheophyta</taxon>
        <taxon>Spermatophyta</taxon>
        <taxon>Magnoliopsida</taxon>
        <taxon>eudicotyledons</taxon>
        <taxon>Gunneridae</taxon>
        <taxon>Pentapetalae</taxon>
        <taxon>rosids</taxon>
        <taxon>fabids</taxon>
        <taxon>Rosales</taxon>
        <taxon>Rosaceae</taxon>
        <taxon>Amygdaloideae</taxon>
        <taxon>Amygdaleae</taxon>
        <taxon>Prunus</taxon>
    </lineage>
</organism>
<dbReference type="GO" id="GO:0008270">
    <property type="term" value="F:zinc ion binding"/>
    <property type="evidence" value="ECO:0007669"/>
    <property type="project" value="UniProtKB-KW"/>
</dbReference>
<evidence type="ECO:0000256" key="1">
    <source>
        <dbReference type="ARBA" id="ARBA00022723"/>
    </source>
</evidence>
<feature type="domain" description="GRF-type" evidence="6">
    <location>
        <begin position="14"/>
        <end position="57"/>
    </location>
</feature>
<keyword evidence="3" id="KW-0862">Zinc</keyword>
<dbReference type="InterPro" id="IPR010666">
    <property type="entry name" value="Znf_GRF"/>
</dbReference>
<accession>A0AAD4VRP6</accession>